<evidence type="ECO:0000259" key="2">
    <source>
        <dbReference type="Pfam" id="PF04892"/>
    </source>
</evidence>
<feature type="transmembrane region" description="Helical" evidence="1">
    <location>
        <begin position="95"/>
        <end position="114"/>
    </location>
</feature>
<dbReference type="PANTHER" id="PTHR28008">
    <property type="entry name" value="DOMAIN PROTEIN, PUTATIVE (AFU_ORTHOLOGUE AFUA_3G10980)-RELATED"/>
    <property type="match status" value="1"/>
</dbReference>
<dbReference type="NCBIfam" id="NF037970">
    <property type="entry name" value="vanZ_1"/>
    <property type="match status" value="1"/>
</dbReference>
<reference evidence="3 4" key="1">
    <citation type="submission" date="2018-11" db="EMBL/GenBank/DDBJ databases">
        <title>Genome sequences of Natronomonas sp. CBA1133.</title>
        <authorList>
            <person name="Roh S.W."/>
            <person name="Cha I.-T."/>
        </authorList>
    </citation>
    <scope>NUCLEOTIDE SEQUENCE [LARGE SCALE GENOMIC DNA]</scope>
    <source>
        <strain evidence="3 4">CBA1133</strain>
    </source>
</reference>
<feature type="domain" description="VanZ-like" evidence="2">
    <location>
        <begin position="65"/>
        <end position="115"/>
    </location>
</feature>
<name>A0AAJ4UWG3_9EURY</name>
<proteinExistence type="predicted"/>
<dbReference type="AlphaFoldDB" id="A0AAJ4UWG3"/>
<dbReference type="PANTHER" id="PTHR28008:SF1">
    <property type="entry name" value="DOMAIN PROTEIN, PUTATIVE (AFU_ORTHOLOGUE AFUA_3G10980)-RELATED"/>
    <property type="match status" value="1"/>
</dbReference>
<dbReference type="Proteomes" id="UP000270581">
    <property type="component" value="Unassembled WGS sequence"/>
</dbReference>
<dbReference type="RefSeq" id="WP_123124347.1">
    <property type="nucleotide sequence ID" value="NZ_QKNW01000001.1"/>
</dbReference>
<sequence length="119" mass="12082">MTPRRRWLLVAVVAGVILVASLVPTSGGATPTLLGVGLDKWQHLGGYAVLAGALGYALQVGDRPRVQGLVVAFAATVGYGVLIECLQLPLASRAFSVGDVLADAVGAAVGTAVVSRFGR</sequence>
<dbReference type="Pfam" id="PF04892">
    <property type="entry name" value="VanZ"/>
    <property type="match status" value="1"/>
</dbReference>
<evidence type="ECO:0000313" key="4">
    <source>
        <dbReference type="Proteomes" id="UP000270581"/>
    </source>
</evidence>
<organism evidence="3 4">
    <name type="scientific">Halosegnis longus</name>
    <dbReference type="NCBI Taxonomy" id="2216012"/>
    <lineage>
        <taxon>Archaea</taxon>
        <taxon>Methanobacteriati</taxon>
        <taxon>Methanobacteriota</taxon>
        <taxon>Stenosarchaea group</taxon>
        <taxon>Halobacteria</taxon>
        <taxon>Halobacteriales</taxon>
        <taxon>Natronomonadaceae</taxon>
        <taxon>Halosegnis</taxon>
    </lineage>
</organism>
<feature type="transmembrane region" description="Helical" evidence="1">
    <location>
        <begin position="68"/>
        <end position="89"/>
    </location>
</feature>
<comment type="caution">
    <text evidence="3">The sequence shown here is derived from an EMBL/GenBank/DDBJ whole genome shotgun (WGS) entry which is preliminary data.</text>
</comment>
<accession>A0AAJ4UWG3</accession>
<evidence type="ECO:0000256" key="1">
    <source>
        <dbReference type="SAM" id="Phobius"/>
    </source>
</evidence>
<gene>
    <name evidence="3" type="ORF">Nmn1133_10425</name>
</gene>
<keyword evidence="1" id="KW-0812">Transmembrane</keyword>
<keyword evidence="4" id="KW-1185">Reference proteome</keyword>
<keyword evidence="1" id="KW-0472">Membrane</keyword>
<evidence type="ECO:0000313" key="3">
    <source>
        <dbReference type="EMBL" id="RNJ27053.1"/>
    </source>
</evidence>
<dbReference type="InterPro" id="IPR006976">
    <property type="entry name" value="VanZ-like"/>
</dbReference>
<feature type="transmembrane region" description="Helical" evidence="1">
    <location>
        <begin position="44"/>
        <end position="61"/>
    </location>
</feature>
<keyword evidence="1" id="KW-1133">Transmembrane helix</keyword>
<protein>
    <recommendedName>
        <fullName evidence="2">VanZ-like domain-containing protein</fullName>
    </recommendedName>
</protein>
<dbReference type="EMBL" id="RJJC01000001">
    <property type="protein sequence ID" value="RNJ27053.1"/>
    <property type="molecule type" value="Genomic_DNA"/>
</dbReference>